<evidence type="ECO:0000256" key="3">
    <source>
        <dbReference type="ARBA" id="ARBA00022692"/>
    </source>
</evidence>
<evidence type="ECO:0000256" key="6">
    <source>
        <dbReference type="SAM" id="Phobius"/>
    </source>
</evidence>
<evidence type="ECO:0000313" key="8">
    <source>
        <dbReference type="EMBL" id="MDZ5472763.1"/>
    </source>
</evidence>
<keyword evidence="4 6" id="KW-1133">Transmembrane helix</keyword>
<dbReference type="Gene3D" id="1.20.1250.20">
    <property type="entry name" value="MFS general substrate transporter like domains"/>
    <property type="match status" value="2"/>
</dbReference>
<dbReference type="PROSITE" id="PS50850">
    <property type="entry name" value="MFS"/>
    <property type="match status" value="1"/>
</dbReference>
<feature type="transmembrane region" description="Helical" evidence="6">
    <location>
        <begin position="271"/>
        <end position="291"/>
    </location>
</feature>
<evidence type="ECO:0000256" key="5">
    <source>
        <dbReference type="ARBA" id="ARBA00023136"/>
    </source>
</evidence>
<evidence type="ECO:0000256" key="4">
    <source>
        <dbReference type="ARBA" id="ARBA00022989"/>
    </source>
</evidence>
<dbReference type="InterPro" id="IPR050327">
    <property type="entry name" value="Proton-linked_MCT"/>
</dbReference>
<feature type="transmembrane region" description="Helical" evidence="6">
    <location>
        <begin position="398"/>
        <end position="418"/>
    </location>
</feature>
<evidence type="ECO:0000256" key="1">
    <source>
        <dbReference type="ARBA" id="ARBA00004651"/>
    </source>
</evidence>
<dbReference type="InterPro" id="IPR036259">
    <property type="entry name" value="MFS_trans_sf"/>
</dbReference>
<feature type="transmembrane region" description="Helical" evidence="6">
    <location>
        <begin position="331"/>
        <end position="353"/>
    </location>
</feature>
<dbReference type="SUPFAM" id="SSF103473">
    <property type="entry name" value="MFS general substrate transporter"/>
    <property type="match status" value="1"/>
</dbReference>
<dbReference type="EMBL" id="JAXOFX010000008">
    <property type="protein sequence ID" value="MDZ5472763.1"/>
    <property type="molecule type" value="Genomic_DNA"/>
</dbReference>
<feature type="transmembrane region" description="Helical" evidence="6">
    <location>
        <begin position="101"/>
        <end position="128"/>
    </location>
</feature>
<dbReference type="Proteomes" id="UP001290455">
    <property type="component" value="Unassembled WGS sequence"/>
</dbReference>
<dbReference type="PANTHER" id="PTHR11360:SF284">
    <property type="entry name" value="EG:103B4.3 PROTEIN-RELATED"/>
    <property type="match status" value="1"/>
</dbReference>
<sequence>MKKIHYAWIVLFLSFIALLSAQGVRLSFGAFVSPWEIDFSTSRAIVSLIAFVSYLVYGLSQPYIGRLIDTYGVRMILSFSILLIGVTTILTYFATNPWQLIIIYGVISSIGFGGASNVAGSIIVANWFSEKRGFALGLMSAGTAVGQLLLVPFSLYLISHFGWKNTVLILGFFLVFVIFPIIFFFIRNFPADKGIEAYGNIETHQKKLATKEETPSTTPKHLSIIQLLKNKAFLFLLLPFFVCGVTTSGLMDTHLIPFAQVCGFSPAVTGTAVSLLAGFNIAGTIFSGYLADRLNPKYILTILYGSRALTIVLLILISSDQHLFQFAITQSHLLIIFAITFGIVDFATVAPTIKLATTYFKHLSVGGVIGWLFLSHQVGSALGAYIPGVLFDLTGGYNISFVLSICLLVVASIFSYLLPNVVTTKD</sequence>
<dbReference type="InterPro" id="IPR011701">
    <property type="entry name" value="MFS"/>
</dbReference>
<feature type="transmembrane region" description="Helical" evidence="6">
    <location>
        <begin position="71"/>
        <end position="95"/>
    </location>
</feature>
<protein>
    <submittedName>
        <fullName evidence="8">MFS transporter</fullName>
    </submittedName>
</protein>
<feature type="transmembrane region" description="Helical" evidence="6">
    <location>
        <begin position="167"/>
        <end position="186"/>
    </location>
</feature>
<comment type="subcellular location">
    <subcellularLocation>
        <location evidence="1">Cell membrane</location>
        <topology evidence="1">Multi-pass membrane protein</topology>
    </subcellularLocation>
</comment>
<dbReference type="InterPro" id="IPR020846">
    <property type="entry name" value="MFS_dom"/>
</dbReference>
<evidence type="ECO:0000313" key="9">
    <source>
        <dbReference type="Proteomes" id="UP001290455"/>
    </source>
</evidence>
<gene>
    <name evidence="8" type="ORF">SM124_13605</name>
</gene>
<feature type="domain" description="Major facilitator superfamily (MFS) profile" evidence="7">
    <location>
        <begin position="9"/>
        <end position="423"/>
    </location>
</feature>
<dbReference type="CDD" id="cd17355">
    <property type="entry name" value="MFS_YcxA_like"/>
    <property type="match status" value="1"/>
</dbReference>
<keyword evidence="3 6" id="KW-0812">Transmembrane</keyword>
<evidence type="ECO:0000256" key="2">
    <source>
        <dbReference type="ARBA" id="ARBA00022448"/>
    </source>
</evidence>
<dbReference type="PANTHER" id="PTHR11360">
    <property type="entry name" value="MONOCARBOXYLATE TRANSPORTER"/>
    <property type="match status" value="1"/>
</dbReference>
<accession>A0ABU5J023</accession>
<comment type="caution">
    <text evidence="8">The sequence shown here is derived from an EMBL/GenBank/DDBJ whole genome shotgun (WGS) entry which is preliminary data.</text>
</comment>
<feature type="transmembrane region" description="Helical" evidence="6">
    <location>
        <begin position="365"/>
        <end position="386"/>
    </location>
</feature>
<name>A0ABU5J023_9BACI</name>
<dbReference type="Pfam" id="PF07690">
    <property type="entry name" value="MFS_1"/>
    <property type="match status" value="1"/>
</dbReference>
<feature type="transmembrane region" description="Helical" evidence="6">
    <location>
        <begin position="232"/>
        <end position="251"/>
    </location>
</feature>
<feature type="transmembrane region" description="Helical" evidence="6">
    <location>
        <begin position="298"/>
        <end position="319"/>
    </location>
</feature>
<evidence type="ECO:0000259" key="7">
    <source>
        <dbReference type="PROSITE" id="PS50850"/>
    </source>
</evidence>
<keyword evidence="5 6" id="KW-0472">Membrane</keyword>
<keyword evidence="2" id="KW-0813">Transport</keyword>
<dbReference type="RefSeq" id="WP_322447061.1">
    <property type="nucleotide sequence ID" value="NZ_JAXOFX010000008.1"/>
</dbReference>
<proteinExistence type="predicted"/>
<keyword evidence="9" id="KW-1185">Reference proteome</keyword>
<feature type="transmembrane region" description="Helical" evidence="6">
    <location>
        <begin position="135"/>
        <end position="155"/>
    </location>
</feature>
<organism evidence="8 9">
    <name type="scientific">Robertmurraya mangrovi</name>
    <dbReference type="NCBI Taxonomy" id="3098077"/>
    <lineage>
        <taxon>Bacteria</taxon>
        <taxon>Bacillati</taxon>
        <taxon>Bacillota</taxon>
        <taxon>Bacilli</taxon>
        <taxon>Bacillales</taxon>
        <taxon>Bacillaceae</taxon>
        <taxon>Robertmurraya</taxon>
    </lineage>
</organism>
<feature type="transmembrane region" description="Helical" evidence="6">
    <location>
        <begin position="39"/>
        <end position="59"/>
    </location>
</feature>
<reference evidence="8 9" key="1">
    <citation type="submission" date="2023-11" db="EMBL/GenBank/DDBJ databases">
        <title>Bacillus jintuensis, isolated from a mudflat on the Beibu Gulf coast.</title>
        <authorList>
            <person name="Li M."/>
        </authorList>
    </citation>
    <scope>NUCLEOTIDE SEQUENCE [LARGE SCALE GENOMIC DNA]</scope>
    <source>
        <strain evidence="8 9">31A1R</strain>
    </source>
</reference>